<reference evidence="2 3" key="1">
    <citation type="submission" date="2018-06" db="EMBL/GenBank/DDBJ databases">
        <authorList>
            <consortium name="Pathogen Informatics"/>
            <person name="Doyle S."/>
        </authorList>
    </citation>
    <scope>NUCLEOTIDE SEQUENCE [LARGE SCALE GENOMIC DNA]</scope>
    <source>
        <strain evidence="3">ATCC 11859 / DSM 33 / NCIB 8841 / NCTC 4822</strain>
    </source>
</reference>
<sequence length="148" mass="16639">MDWLGIGVLIIGIALLILVLILIKPLMKLATVLESARQTTDRLPKMLDDGATQAHDTFKQVNTTLENVNQQMNTMHPFFQVIGDASEAARQVSLQWLNKTAALKENTTEEQSVSSRKKYEGLYGVLSFVFYLSQKSDALKNFSKQLKH</sequence>
<dbReference type="AlphaFoldDB" id="A0A380BT38"/>
<evidence type="ECO:0000313" key="3">
    <source>
        <dbReference type="Proteomes" id="UP000254519"/>
    </source>
</evidence>
<dbReference type="Pfam" id="PF06103">
    <property type="entry name" value="DUF948"/>
    <property type="match status" value="1"/>
</dbReference>
<accession>A0A380BT38</accession>
<name>A0A380BT38_SPOPA</name>
<dbReference type="RefSeq" id="WP_115361365.1">
    <property type="nucleotide sequence ID" value="NZ_CP038012.1"/>
</dbReference>
<keyword evidence="1" id="KW-0812">Transmembrane</keyword>
<proteinExistence type="predicted"/>
<gene>
    <name evidence="2" type="ORF">NCTC4822_01742</name>
</gene>
<keyword evidence="1" id="KW-1133">Transmembrane helix</keyword>
<organism evidence="2 3">
    <name type="scientific">Sporosarcina pasteurii</name>
    <name type="common">Bacillus pasteurii</name>
    <dbReference type="NCBI Taxonomy" id="1474"/>
    <lineage>
        <taxon>Bacteria</taxon>
        <taxon>Bacillati</taxon>
        <taxon>Bacillota</taxon>
        <taxon>Bacilli</taxon>
        <taxon>Bacillales</taxon>
        <taxon>Caryophanaceae</taxon>
        <taxon>Sporosarcina</taxon>
    </lineage>
</organism>
<dbReference type="InterPro" id="IPR009293">
    <property type="entry name" value="UPF0478"/>
</dbReference>
<feature type="transmembrane region" description="Helical" evidence="1">
    <location>
        <begin position="6"/>
        <end position="23"/>
    </location>
</feature>
<keyword evidence="1" id="KW-0472">Membrane</keyword>
<evidence type="ECO:0000256" key="1">
    <source>
        <dbReference type="SAM" id="Phobius"/>
    </source>
</evidence>
<evidence type="ECO:0000313" key="2">
    <source>
        <dbReference type="EMBL" id="SUJ06486.1"/>
    </source>
</evidence>
<protein>
    <submittedName>
        <fullName evidence="2">Uncharacterized protein containing a divergent version of the methyl-accepting chemotaxis-like domain</fullName>
    </submittedName>
</protein>
<keyword evidence="3" id="KW-1185">Reference proteome</keyword>
<dbReference type="Proteomes" id="UP000254519">
    <property type="component" value="Unassembled WGS sequence"/>
</dbReference>
<dbReference type="OrthoDB" id="2437843at2"/>
<dbReference type="EMBL" id="UGYZ01000002">
    <property type="protein sequence ID" value="SUJ06486.1"/>
    <property type="molecule type" value="Genomic_DNA"/>
</dbReference>